<dbReference type="SMART" id="SM01391">
    <property type="entry name" value="Filament"/>
    <property type="match status" value="1"/>
</dbReference>
<dbReference type="SUPFAM" id="SSF64593">
    <property type="entry name" value="Intermediate filament protein, coiled coil region"/>
    <property type="match status" value="2"/>
</dbReference>
<keyword evidence="7" id="KW-1185">Reference proteome</keyword>
<feature type="compositionally biased region" description="Basic and acidic residues" evidence="4">
    <location>
        <begin position="1568"/>
        <end position="1579"/>
    </location>
</feature>
<feature type="region of interest" description="Disordered" evidence="4">
    <location>
        <begin position="983"/>
        <end position="1056"/>
    </location>
</feature>
<feature type="compositionally biased region" description="Basic and acidic residues" evidence="4">
    <location>
        <begin position="1987"/>
        <end position="2003"/>
    </location>
</feature>
<feature type="region of interest" description="Disordered" evidence="4">
    <location>
        <begin position="1078"/>
        <end position="1235"/>
    </location>
</feature>
<feature type="region of interest" description="Disordered" evidence="4">
    <location>
        <begin position="1537"/>
        <end position="1596"/>
    </location>
</feature>
<sequence length="2324" mass="262523">MESARFGTFAAADRATLHELNTRLARYVEHVQRLEARNHALRSELLAARRQRGSAPGAIDTRDAKVRRSRETVRVLSLEVARDALLRERLRGERAWQQARLESEERGLHELQAASEAAMHEVEEQRAFGAELEAGAERIAREMESACETHTREMSAWRTRLQQLQRVSVYASPVNVFPTEEELLALESTAAKAGILVAERLEGELMSYTEELNHEQVQKQETEQEVAGLAQMLQNLQLKAAEVSEQRVHLEHTAREMEERFHSHLASLQERAEDLEQESSELQMVALQQSRESRELAAAEMRLRLEIAAYRSMLQMECGDPMFDEKEQQLRIQQKGLRQQQQKSWMHSPHKYYPRTDVGPSLRTHTETAKVNRRRHDWICNQRVKSPTMLTLNRSPQTAFGLSRSKRLSGESAARSSSVKIQHSMEGKTIHGIQKEQKSDVSIYKIQELSEQSSEVSPQTETDVAENKVHDIVPTAYEMEPASKYIEDPNRIGTIEEKKEVESGDLSTLTSLELLKEDSFETTPAAESVMESCTVAITDKQKDELISEHVGTNSVVEYPEECEQTLISDDVDKTNAKVASLPPAQQGNESEMHENAATDSQTTDIKEQYFPLLMETEPLEEQNPQPYDTCAKTEEPVLSPSSQLYLDEQPLGIHEGDNVFTDPENWEEVQNACERLEATTRSTDLQLTKEGEMSLDLPENSEKDDRDRNVEFDLELPSTNKICVISTAESSAQEDDINIIEGLDKQYIHPERPFSPKDKDSSFQLELEMTREREEESLQPKQQFHEIVHKEEAYSGTCDDVFGHRDVISQSEENITDSVTEVTETLKTHDSEVEDFTVSVGTSSSMSPHSKEDHIYDYGKTYGTTEEIHELHINESSEEERQSSHESALQVLESTSEAEHVLQDESLALPQEVQEISTKELKLEEPFSPLSEQTDMTKEAVLKKSSEIIPSKMMECNIAEQAKVIFECEEELDELTLTRADDESYCIEEEEESVGGDAPATNSSLKYGDYQEMVHSEEELRDEPSQQEEPDQVGMHGSNASQNEADVTSDADDEIGEEIKVFGHKHLLKDQLPTRLLTDNVPETPVDFPEEAPDHCKETLPDIPTSDLERSLLEYQNTTSESVPQTTGTEIQAPGLKKEKKVESRYTEVEADVPGGDVALNIVEKETKERKKRLRRRGKKNQTPLAHRSDDTTMKLNLQRGDSERSVDHKSEQESRLYEESAIPHEEASTRSNECELKVSGSLVEVWTEKGDTISTDGMENVAVSFTADNVSLKQMEEGKDKQEWEGAQDESHIHEDMEQFPRTDIDSFTGKNVTDSGFVDSPVSDMCILSTSVGALSKSTTSESLQDEGATFQQDCHEYFLTREGVAGETHIPESESKDESTVIENGLVKTDEGKERKSYKPDDCAVEPDDSFKLQPNQLEEFSHAGEYPGCEDRNVVTDQECFGEQGKENVKELTVQHQEYYSKLSNKKDLTEDMSECDVHDKNHNKKVEDHYVDIMDDFQILPWKDRLSGGDDETSLQNVWRSKNETAQELFKEGGDDQQVTSEIDSLSSQPSLEPPSLTEDGDDVTHEEIRRPDSKSPQILPVVRGDSEDGGDVYVDGVQLTWLSQDTRSFPVVEVFSESSTTGIEKSESSLGLQEKEELLEKEEQSLKASKEDDQKFPSEKAYQVLEAVDATDISKEVSIDYEKERFEKQYQSSEYVTVSVQPLDDEEQTLIFVEDEQNIENVVIPEELESSGDELDKAFAETKNDEQSLSDEKLDEVVTLSDDENCPTTSKNVEEISAMEEVKLITTKLSPEEKISVVEEGSEPTLEEIHNMSNLFKFQQENGTQPFAEIVLEQTPTKAVDSQTIFIVDEGNEKYPDAQEMSDMTQKVEKQDDPALKLKEILRDISTIGAVPLDEQTISFGLNQDKVTGSAVIQSPGLFESDSVKTWHEIKKEKQLFHCEDEYSKILMQDNVEESKQSQNAPISGEFIFEQTGEEQSFLSSKEDEGEKQTMRSESTDKMSPSVYKEERHFPSDERDDHLLSESETTQSTLAAGQEQRSPPNEEIPADSKRQCQEMVELRIEEYLNPSQAILPNVETQVYADFNQNKPERFTDGDSTIQADTEYGRPETSLYGDDEEKELTEFEWHAEQVKSKALDFQVFPELDAGELDELGAGHSSFTPEDFTTTDEAKENELSGIMPISATCSFGTSDSIIQEAIALGNDTPIESDDFHFTSLTQEENVLPSLGTTTESSLAHLHAEDAPEASSTFVKLEENQEGFGKENDEIAEENDEIDTMFQQNYHSYRLTNSNQPVLVDTGEQQVGFMFLDESNVSFQGHSLH</sequence>
<dbReference type="Proteomes" id="UP000694388">
    <property type="component" value="Unplaced"/>
</dbReference>
<feature type="compositionally biased region" description="Low complexity" evidence="4">
    <location>
        <begin position="1550"/>
        <end position="1562"/>
    </location>
</feature>
<feature type="compositionally biased region" description="Polar residues" evidence="4">
    <location>
        <begin position="1114"/>
        <end position="1130"/>
    </location>
</feature>
<feature type="compositionally biased region" description="Acidic residues" evidence="4">
    <location>
        <begin position="1047"/>
        <end position="1056"/>
    </location>
</feature>
<keyword evidence="1" id="KW-0403">Intermediate filament</keyword>
<feature type="compositionally biased region" description="Acidic residues" evidence="4">
    <location>
        <begin position="983"/>
        <end position="994"/>
    </location>
</feature>
<protein>
    <recommendedName>
        <fullName evidence="5">IF rod domain-containing protein</fullName>
    </recommendedName>
</protein>
<feature type="region of interest" description="Disordered" evidence="4">
    <location>
        <begin position="1979"/>
        <end position="2058"/>
    </location>
</feature>
<evidence type="ECO:0000256" key="1">
    <source>
        <dbReference type="ARBA" id="ARBA00022754"/>
    </source>
</evidence>
<dbReference type="InterPro" id="IPR039008">
    <property type="entry name" value="IF_rod_dom"/>
</dbReference>
<feature type="compositionally biased region" description="Polar residues" evidence="4">
    <location>
        <begin position="2028"/>
        <end position="2045"/>
    </location>
</feature>
<feature type="coiled-coil region" evidence="3">
    <location>
        <begin position="17"/>
        <end position="51"/>
    </location>
</feature>
<name>A0A8C4Q2G9_EPTBU</name>
<feature type="region of interest" description="Disordered" evidence="4">
    <location>
        <begin position="402"/>
        <end position="437"/>
    </location>
</feature>
<feature type="compositionally biased region" description="Basic residues" evidence="4">
    <location>
        <begin position="1170"/>
        <end position="1180"/>
    </location>
</feature>
<feature type="compositionally biased region" description="Basic and acidic residues" evidence="4">
    <location>
        <begin position="1012"/>
        <end position="1024"/>
    </location>
</feature>
<dbReference type="Gene3D" id="1.20.5.170">
    <property type="match status" value="1"/>
</dbReference>
<feature type="domain" description="IF rod" evidence="5">
    <location>
        <begin position="12"/>
        <end position="319"/>
    </location>
</feature>
<feature type="region of interest" description="Disordered" evidence="4">
    <location>
        <begin position="581"/>
        <end position="601"/>
    </location>
</feature>
<feature type="coiled-coil region" evidence="3">
    <location>
        <begin position="198"/>
        <end position="292"/>
    </location>
</feature>
<evidence type="ECO:0000259" key="5">
    <source>
        <dbReference type="SMART" id="SM01391"/>
    </source>
</evidence>
<feature type="compositionally biased region" description="Basic and acidic residues" evidence="4">
    <location>
        <begin position="2010"/>
        <end position="2027"/>
    </location>
</feature>
<organism evidence="6 7">
    <name type="scientific">Eptatretus burgeri</name>
    <name type="common">Inshore hagfish</name>
    <dbReference type="NCBI Taxonomy" id="7764"/>
    <lineage>
        <taxon>Eukaryota</taxon>
        <taxon>Metazoa</taxon>
        <taxon>Chordata</taxon>
        <taxon>Craniata</taxon>
        <taxon>Vertebrata</taxon>
        <taxon>Cyclostomata</taxon>
        <taxon>Myxini</taxon>
        <taxon>Myxiniformes</taxon>
        <taxon>Myxinidae</taxon>
        <taxon>Eptatretinae</taxon>
        <taxon>Eptatretus</taxon>
    </lineage>
</organism>
<dbReference type="Pfam" id="PF00038">
    <property type="entry name" value="Filament"/>
    <property type="match status" value="1"/>
</dbReference>
<evidence type="ECO:0000256" key="3">
    <source>
        <dbReference type="SAM" id="Coils"/>
    </source>
</evidence>
<proteinExistence type="predicted"/>
<accession>A0A8C4Q2G9</accession>
<feature type="compositionally biased region" description="Basic and acidic residues" evidence="4">
    <location>
        <begin position="1201"/>
        <end position="1235"/>
    </location>
</feature>
<feature type="compositionally biased region" description="Basic and acidic residues" evidence="4">
    <location>
        <begin position="423"/>
        <end position="437"/>
    </location>
</feature>
<reference evidence="6" key="1">
    <citation type="submission" date="2025-08" db="UniProtKB">
        <authorList>
            <consortium name="Ensembl"/>
        </authorList>
    </citation>
    <scope>IDENTIFICATION</scope>
</reference>
<evidence type="ECO:0000313" key="7">
    <source>
        <dbReference type="Proteomes" id="UP000694388"/>
    </source>
</evidence>
<evidence type="ECO:0000256" key="2">
    <source>
        <dbReference type="ARBA" id="ARBA00023054"/>
    </source>
</evidence>
<feature type="region of interest" description="Disordered" evidence="4">
    <location>
        <begin position="2091"/>
        <end position="2116"/>
    </location>
</feature>
<feature type="region of interest" description="Disordered" evidence="4">
    <location>
        <begin position="687"/>
        <end position="707"/>
    </location>
</feature>
<feature type="compositionally biased region" description="Basic and acidic residues" evidence="4">
    <location>
        <begin position="1136"/>
        <end position="1148"/>
    </location>
</feature>
<feature type="compositionally biased region" description="Basic and acidic residues" evidence="4">
    <location>
        <begin position="1639"/>
        <end position="1661"/>
    </location>
</feature>
<feature type="region of interest" description="Disordered" evidence="4">
    <location>
        <begin position="341"/>
        <end position="362"/>
    </location>
</feature>
<keyword evidence="2 3" id="KW-0175">Coiled coil</keyword>
<evidence type="ECO:0000256" key="4">
    <source>
        <dbReference type="SAM" id="MobiDB-lite"/>
    </source>
</evidence>
<dbReference type="Ensembl" id="ENSEBUT00000009487.1">
    <property type="protein sequence ID" value="ENSEBUP00000008971.1"/>
    <property type="gene ID" value="ENSEBUG00000005800.1"/>
</dbReference>
<reference evidence="6" key="2">
    <citation type="submission" date="2025-09" db="UniProtKB">
        <authorList>
            <consortium name="Ensembl"/>
        </authorList>
    </citation>
    <scope>IDENTIFICATION</scope>
</reference>
<evidence type="ECO:0000313" key="6">
    <source>
        <dbReference type="Ensembl" id="ENSEBUP00000008971.1"/>
    </source>
</evidence>
<feature type="region of interest" description="Disordered" evidence="4">
    <location>
        <begin position="1623"/>
        <end position="1661"/>
    </location>
</feature>
<dbReference type="GO" id="GO:0005882">
    <property type="term" value="C:intermediate filament"/>
    <property type="evidence" value="ECO:0007669"/>
    <property type="project" value="UniProtKB-KW"/>
</dbReference>